<dbReference type="SUPFAM" id="SSF69593">
    <property type="entry name" value="Glycerol-3-phosphate (1)-acyltransferase"/>
    <property type="match status" value="1"/>
</dbReference>
<dbReference type="PANTHER" id="PTHR10434">
    <property type="entry name" value="1-ACYL-SN-GLYCEROL-3-PHOSPHATE ACYLTRANSFERASE"/>
    <property type="match status" value="1"/>
</dbReference>
<gene>
    <name evidence="4" type="ORF">UO65_2219</name>
</gene>
<dbReference type="GO" id="GO:0006654">
    <property type="term" value="P:phosphatidic acid biosynthetic process"/>
    <property type="evidence" value="ECO:0007669"/>
    <property type="project" value="TreeGrafter"/>
</dbReference>
<accession>A0A8E3BEN7</accession>
<dbReference type="GO" id="GO:0005886">
    <property type="term" value="C:plasma membrane"/>
    <property type="evidence" value="ECO:0007669"/>
    <property type="project" value="TreeGrafter"/>
</dbReference>
<evidence type="ECO:0000313" key="5">
    <source>
        <dbReference type="Proteomes" id="UP000019277"/>
    </source>
</evidence>
<reference evidence="4 5" key="1">
    <citation type="journal article" date="2014" name="Genome Announc.">
        <title>Draft Genome Sequence of the Antitrypanosomally Active Sponge-Associated Bacterium Actinokineospora sp. Strain EG49.</title>
        <authorList>
            <person name="Harjes J."/>
            <person name="Ryu T."/>
            <person name="Abdelmohsen U.R."/>
            <person name="Moitinho-Silva L."/>
            <person name="Horn H."/>
            <person name="Ravasi T."/>
            <person name="Hentschel U."/>
        </authorList>
    </citation>
    <scope>NUCLEOTIDE SEQUENCE [LARGE SCALE GENOMIC DNA]</scope>
    <source>
        <strain evidence="4 5">EG49</strain>
    </source>
</reference>
<accession>W7J0D6</accession>
<organism evidence="4 5">
    <name type="scientific">Actinokineospora spheciospongiae</name>
    <dbReference type="NCBI Taxonomy" id="909613"/>
    <lineage>
        <taxon>Bacteria</taxon>
        <taxon>Bacillati</taxon>
        <taxon>Actinomycetota</taxon>
        <taxon>Actinomycetes</taxon>
        <taxon>Pseudonocardiales</taxon>
        <taxon>Pseudonocardiaceae</taxon>
        <taxon>Actinokineospora</taxon>
    </lineage>
</organism>
<dbReference type="SMART" id="SM00563">
    <property type="entry name" value="PlsC"/>
    <property type="match status" value="1"/>
</dbReference>
<keyword evidence="2 4" id="KW-0012">Acyltransferase</keyword>
<dbReference type="GO" id="GO:0003841">
    <property type="term" value="F:1-acylglycerol-3-phosphate O-acyltransferase activity"/>
    <property type="evidence" value="ECO:0007669"/>
    <property type="project" value="UniProtKB-EC"/>
</dbReference>
<dbReference type="InterPro" id="IPR002123">
    <property type="entry name" value="Plipid/glycerol_acylTrfase"/>
</dbReference>
<dbReference type="PANTHER" id="PTHR10434:SF55">
    <property type="entry name" value="POSSIBLE ACYLTRANSFERASE"/>
    <property type="match status" value="1"/>
</dbReference>
<dbReference type="RefSeq" id="WP_052021001.1">
    <property type="nucleotide sequence ID" value="NZ_AYXG01000078.1"/>
</dbReference>
<dbReference type="EMBL" id="AYXG01000078">
    <property type="protein sequence ID" value="EWC62472.1"/>
    <property type="molecule type" value="Genomic_DNA"/>
</dbReference>
<dbReference type="Proteomes" id="UP000019277">
    <property type="component" value="Unassembled WGS sequence"/>
</dbReference>
<feature type="domain" description="Phospholipid/glycerol acyltransferase" evidence="3">
    <location>
        <begin position="41"/>
        <end position="159"/>
    </location>
</feature>
<dbReference type="eggNOG" id="COG0204">
    <property type="taxonomic scope" value="Bacteria"/>
</dbReference>
<dbReference type="AlphaFoldDB" id="W7J0D6"/>
<proteinExistence type="predicted"/>
<dbReference type="OrthoDB" id="9806008at2"/>
<dbReference type="EC" id="2.3.1.51" evidence="4"/>
<evidence type="ECO:0000256" key="2">
    <source>
        <dbReference type="ARBA" id="ARBA00023315"/>
    </source>
</evidence>
<protein>
    <submittedName>
        <fullName evidence="4">1-acyl-sn-glycerol-3-phosphate acyltransferase</fullName>
        <ecNumber evidence="4">2.3.1.51</ecNumber>
    </submittedName>
</protein>
<dbReference type="STRING" id="909613.UO65_2219"/>
<name>W7J0D6_9PSEU</name>
<evidence type="ECO:0000259" key="3">
    <source>
        <dbReference type="SMART" id="SM00563"/>
    </source>
</evidence>
<sequence length="243" mass="26514">MGERERGGFWVGAAASVFYPLSWLGRRTYLGADKLPATGAALLVMNHVSHLDPPNDAVFVHRNRRVPRFMAKDSLFHVPLFGRMLAGSGGIPVYRGSAEARDSLRAAHQALREGKVVVIYPEGTITKDPTGWPMKARTGAARLALENDVPVIPAARWGTNHIWDGYTKKFHPFPRKEVTTALGDPIDLSAYRGLPVTSALLREVTDVMMREVRALLAGVRGEEPPAEFFRASARGASSDESAG</sequence>
<keyword evidence="1 4" id="KW-0808">Transferase</keyword>
<evidence type="ECO:0000313" key="4">
    <source>
        <dbReference type="EMBL" id="EWC62472.1"/>
    </source>
</evidence>
<evidence type="ECO:0000256" key="1">
    <source>
        <dbReference type="ARBA" id="ARBA00022679"/>
    </source>
</evidence>
<dbReference type="PATRIC" id="fig|909613.9.peg.2226"/>
<dbReference type="Pfam" id="PF01553">
    <property type="entry name" value="Acyltransferase"/>
    <property type="match status" value="1"/>
</dbReference>
<keyword evidence="5" id="KW-1185">Reference proteome</keyword>
<dbReference type="CDD" id="cd07989">
    <property type="entry name" value="LPLAT_AGPAT-like"/>
    <property type="match status" value="1"/>
</dbReference>
<comment type="caution">
    <text evidence="4">The sequence shown here is derived from an EMBL/GenBank/DDBJ whole genome shotgun (WGS) entry which is preliminary data.</text>
</comment>